<gene>
    <name evidence="4" type="ORF">BN424_325</name>
</gene>
<dbReference type="HOGENOM" id="CLU_552860_0_0_9"/>
<name>K8EDI8_CARML</name>
<protein>
    <recommendedName>
        <fullName evidence="3">WxL domain-containing protein</fullName>
    </recommendedName>
</protein>
<dbReference type="AlphaFoldDB" id="K8EDI8"/>
<keyword evidence="5" id="KW-1185">Reference proteome</keyword>
<feature type="domain" description="WxL" evidence="3">
    <location>
        <begin position="29"/>
        <end position="237"/>
    </location>
</feature>
<evidence type="ECO:0000256" key="1">
    <source>
        <dbReference type="SAM" id="MobiDB-lite"/>
    </source>
</evidence>
<evidence type="ECO:0000259" key="3">
    <source>
        <dbReference type="Pfam" id="PF13731"/>
    </source>
</evidence>
<evidence type="ECO:0000256" key="2">
    <source>
        <dbReference type="SAM" id="SignalP"/>
    </source>
</evidence>
<dbReference type="InterPro" id="IPR027994">
    <property type="entry name" value="WxL_dom"/>
</dbReference>
<organism evidence="4 5">
    <name type="scientific">Carnobacterium maltaromaticum LMA28</name>
    <dbReference type="NCBI Taxonomy" id="1234679"/>
    <lineage>
        <taxon>Bacteria</taxon>
        <taxon>Bacillati</taxon>
        <taxon>Bacillota</taxon>
        <taxon>Bacilli</taxon>
        <taxon>Lactobacillales</taxon>
        <taxon>Carnobacteriaceae</taxon>
        <taxon>Carnobacterium</taxon>
    </lineage>
</organism>
<proteinExistence type="predicted"/>
<evidence type="ECO:0000313" key="5">
    <source>
        <dbReference type="Proteomes" id="UP000000212"/>
    </source>
</evidence>
<feature type="region of interest" description="Disordered" evidence="1">
    <location>
        <begin position="298"/>
        <end position="318"/>
    </location>
</feature>
<dbReference type="PATRIC" id="fig|1234679.3.peg.321"/>
<dbReference type="RefSeq" id="WP_015075359.1">
    <property type="nucleotide sequence ID" value="NC_019425.2"/>
</dbReference>
<dbReference type="KEGG" id="cml:BN424_325"/>
<dbReference type="EMBL" id="HE999757">
    <property type="protein sequence ID" value="CCO09818.1"/>
    <property type="molecule type" value="Genomic_DNA"/>
</dbReference>
<evidence type="ECO:0000313" key="4">
    <source>
        <dbReference type="EMBL" id="CCO09818.1"/>
    </source>
</evidence>
<dbReference type="Pfam" id="PF13731">
    <property type="entry name" value="WxL"/>
    <property type="match status" value="2"/>
</dbReference>
<feature type="domain" description="WxL" evidence="3">
    <location>
        <begin position="292"/>
        <end position="487"/>
    </location>
</feature>
<feature type="signal peptide" evidence="2">
    <location>
        <begin position="1"/>
        <end position="26"/>
    </location>
</feature>
<accession>K8EDI8</accession>
<dbReference type="STRING" id="1234679.BN424_325"/>
<feature type="chain" id="PRO_5003919191" description="WxL domain-containing protein" evidence="2">
    <location>
        <begin position="27"/>
        <end position="493"/>
    </location>
</feature>
<dbReference type="OrthoDB" id="2339326at2"/>
<dbReference type="Proteomes" id="UP000000212">
    <property type="component" value="Chromosome"/>
</dbReference>
<sequence>MKNWKLSLVGLASISGFLLSGVEVEAATTATLNGSGEISYLENTTHPPLVDPENPGEPGGEIVTVPPKEGTAGPLSIDYVSDFQFDTQLISGNDERYYSKLTTITDKDGSNQREVPNFIQITDNRGNNMGWSLSVRQNGQLTSQTTNAELTGAAITIHNLTSDAKNNDGSNGPVLASSAMNNQFTLNPNGAVTPLLVASENQGFGTWVTLFGERDNPLIPADTAIELTVPGSAKKKKHIIQQNYLGFFRTNQAIKRRMKMKLTKLAVGTILLSSSIFVSTTPAFAALEDGQAAKVESNGSITLREKPVDPENPDNSGPLRIKSITNIEFGEQFISGDDQVYSAKYKTDLNEEGNALPDSLTVIDDRGTNNGWELQVKNDGFHSADKSITLANAELVIATKSALNLSANTLPSQLKTVTLANDGFHSVVDASQNEGVGTTTHLFGTAKADAAGKTENTDVQLKIPGRSTKVKDTTYETTLTWVLLDDPSANTNP</sequence>
<keyword evidence="2" id="KW-0732">Signal</keyword>
<reference evidence="5" key="1">
    <citation type="journal article" date="2013" name="Genome Announc.">
        <title>Complete Chromosome Sequence of Carnobacterium maltaromaticum LMA 28.</title>
        <authorList>
            <person name="Cailliez-Grimal C."/>
            <person name="Chaillou S."/>
            <person name="Anba-Mondoloni J."/>
            <person name="Loux V."/>
            <person name="Afzal M.I."/>
            <person name="Rahman A."/>
            <person name="Kergourlay G."/>
            <person name="Champomier-Verges M.C."/>
            <person name="Zagorec M."/>
            <person name="Dalgaard P."/>
            <person name="Leisner J.J."/>
            <person name="Prevost H."/>
            <person name="Revol-Junelles A.M."/>
            <person name="Borges F."/>
        </authorList>
    </citation>
    <scope>NUCLEOTIDE SEQUENCE</scope>
    <source>
        <strain evidence="5">LMA28</strain>
    </source>
</reference>